<dbReference type="InterPro" id="IPR036388">
    <property type="entry name" value="WH-like_DNA-bd_sf"/>
</dbReference>
<dbReference type="InterPro" id="IPR028978">
    <property type="entry name" value="Chorismate_lyase_/UTRA_dom_sf"/>
</dbReference>
<dbReference type="SMART" id="SM00866">
    <property type="entry name" value="UTRA"/>
    <property type="match status" value="1"/>
</dbReference>
<feature type="region of interest" description="Disordered" evidence="4">
    <location>
        <begin position="61"/>
        <end position="84"/>
    </location>
</feature>
<keyword evidence="1" id="KW-0805">Transcription regulation</keyword>
<feature type="domain" description="HTH gntR-type" evidence="5">
    <location>
        <begin position="1"/>
        <end position="69"/>
    </location>
</feature>
<dbReference type="SUPFAM" id="SSF46785">
    <property type="entry name" value="Winged helix' DNA-binding domain"/>
    <property type="match status" value="1"/>
</dbReference>
<proteinExistence type="predicted"/>
<dbReference type="InterPro" id="IPR011663">
    <property type="entry name" value="UTRA"/>
</dbReference>
<dbReference type="SMART" id="SM00345">
    <property type="entry name" value="HTH_GNTR"/>
    <property type="match status" value="1"/>
</dbReference>
<dbReference type="InterPro" id="IPR000524">
    <property type="entry name" value="Tscrpt_reg_HTH_GntR"/>
</dbReference>
<comment type="caution">
    <text evidence="6">The sequence shown here is derived from an EMBL/GenBank/DDBJ whole genome shotgun (WGS) entry which is preliminary data.</text>
</comment>
<evidence type="ECO:0000313" key="6">
    <source>
        <dbReference type="EMBL" id="MDJ1129914.1"/>
    </source>
</evidence>
<name>A0ABT6ZLJ5_9ACTN</name>
<evidence type="ECO:0000256" key="2">
    <source>
        <dbReference type="ARBA" id="ARBA00023125"/>
    </source>
</evidence>
<dbReference type="RefSeq" id="WP_283713034.1">
    <property type="nucleotide sequence ID" value="NZ_JASJEW010000002.1"/>
</dbReference>
<keyword evidence="3" id="KW-0804">Transcription</keyword>
<protein>
    <submittedName>
        <fullName evidence="6">GntR family transcriptional regulator</fullName>
    </submittedName>
</protein>
<dbReference type="Pfam" id="PF00392">
    <property type="entry name" value="GntR"/>
    <property type="match status" value="1"/>
</dbReference>
<dbReference type="PROSITE" id="PS50949">
    <property type="entry name" value="HTH_GNTR"/>
    <property type="match status" value="1"/>
</dbReference>
<dbReference type="SUPFAM" id="SSF64288">
    <property type="entry name" value="Chorismate lyase-like"/>
    <property type="match status" value="1"/>
</dbReference>
<dbReference type="Pfam" id="PF07702">
    <property type="entry name" value="UTRA"/>
    <property type="match status" value="1"/>
</dbReference>
<dbReference type="PRINTS" id="PR00035">
    <property type="entry name" value="HTHGNTR"/>
</dbReference>
<dbReference type="Proteomes" id="UP001431693">
    <property type="component" value="Unassembled WGS sequence"/>
</dbReference>
<organism evidence="6 7">
    <name type="scientific">Kribbibacterium absianum</name>
    <dbReference type="NCBI Taxonomy" id="3044210"/>
    <lineage>
        <taxon>Bacteria</taxon>
        <taxon>Bacillati</taxon>
        <taxon>Actinomycetota</taxon>
        <taxon>Coriobacteriia</taxon>
        <taxon>Coriobacteriales</taxon>
        <taxon>Kribbibacteriaceae</taxon>
        <taxon>Kribbibacterium</taxon>
    </lineage>
</organism>
<dbReference type="InterPro" id="IPR050679">
    <property type="entry name" value="Bact_HTH_transcr_reg"/>
</dbReference>
<keyword evidence="7" id="KW-1185">Reference proteome</keyword>
<evidence type="ECO:0000313" key="7">
    <source>
        <dbReference type="Proteomes" id="UP001431693"/>
    </source>
</evidence>
<reference evidence="6" key="1">
    <citation type="submission" date="2023-05" db="EMBL/GenBank/DDBJ databases">
        <title>[olsenella] sp. nov., isolated from a pig farm feces dump.</title>
        <authorList>
            <person name="Chang Y.-H."/>
        </authorList>
    </citation>
    <scope>NUCLEOTIDE SEQUENCE</scope>
    <source>
        <strain evidence="6">YH-ols2217</strain>
    </source>
</reference>
<evidence type="ECO:0000256" key="3">
    <source>
        <dbReference type="ARBA" id="ARBA00023163"/>
    </source>
</evidence>
<accession>A0ABT6ZLJ5</accession>
<dbReference type="PANTHER" id="PTHR44846">
    <property type="entry name" value="MANNOSYL-D-GLYCERATE TRANSPORT/METABOLISM SYSTEM REPRESSOR MNGR-RELATED"/>
    <property type="match status" value="1"/>
</dbReference>
<dbReference type="Gene3D" id="1.10.10.10">
    <property type="entry name" value="Winged helix-like DNA-binding domain superfamily/Winged helix DNA-binding domain"/>
    <property type="match status" value="1"/>
</dbReference>
<gene>
    <name evidence="6" type="ORF">QJ043_07470</name>
</gene>
<sequence>MPKYEQIAQDIRKSIEDGALAPGDRLPTVVELCDLYGVSKITVRKAVEQLAEQGFVSSRRGSGTYVKASPEAQGSENSAHGGDALYMGRKDRSIGFMREHQNDGTVTSDIYEFEVVEPPAEIAQRLDMEPGGFAYHDVRVRRLDGVPIVQEDTYMPLDLASGLKRQHLETSIYDFLRNEKGLKLSSFHRIMRAVAASKVEAERLDIKPNDPLFEIEQIGFLDDGVPFEYSVSRNVGSRTEMHDVNLT</sequence>
<dbReference type="CDD" id="cd07377">
    <property type="entry name" value="WHTH_GntR"/>
    <property type="match status" value="1"/>
</dbReference>
<keyword evidence="2" id="KW-0238">DNA-binding</keyword>
<dbReference type="InterPro" id="IPR036390">
    <property type="entry name" value="WH_DNA-bd_sf"/>
</dbReference>
<evidence type="ECO:0000256" key="1">
    <source>
        <dbReference type="ARBA" id="ARBA00023015"/>
    </source>
</evidence>
<dbReference type="EMBL" id="JASJEX010000003">
    <property type="protein sequence ID" value="MDJ1129914.1"/>
    <property type="molecule type" value="Genomic_DNA"/>
</dbReference>
<dbReference type="PANTHER" id="PTHR44846:SF4">
    <property type="entry name" value="HTH GNTR-TYPE DOMAIN-CONTAINING PROTEIN"/>
    <property type="match status" value="1"/>
</dbReference>
<evidence type="ECO:0000259" key="5">
    <source>
        <dbReference type="PROSITE" id="PS50949"/>
    </source>
</evidence>
<dbReference type="Gene3D" id="3.40.1410.10">
    <property type="entry name" value="Chorismate lyase-like"/>
    <property type="match status" value="1"/>
</dbReference>
<evidence type="ECO:0000256" key="4">
    <source>
        <dbReference type="SAM" id="MobiDB-lite"/>
    </source>
</evidence>